<gene>
    <name evidence="2" type="ORF">ABI_15380</name>
</gene>
<dbReference type="eggNOG" id="ENOG5032YUV">
    <property type="taxonomic scope" value="Bacteria"/>
</dbReference>
<sequence>MSQTVKVTLSTPIKRGDTSITELMLRKPKAGELRGLSLLQIQMCDVTTHIKLIPRIASPMVTEADIADLEADDLSEVMDGVVGFFLTKEQNAQAGTFAQPEPQNALSPTESKT</sequence>
<keyword evidence="3" id="KW-1185">Reference proteome</keyword>
<accession>F4QJB5</accession>
<dbReference type="STRING" id="715226.ABI_15380"/>
<proteinExistence type="predicted"/>
<evidence type="ECO:0000313" key="2">
    <source>
        <dbReference type="EMBL" id="EGF93098.1"/>
    </source>
</evidence>
<name>F4QJB5_9CAUL</name>
<reference evidence="3" key="1">
    <citation type="submission" date="2011-03" db="EMBL/GenBank/DDBJ databases">
        <title>Draft genome sequence of Brevundimonas diminuta.</title>
        <authorList>
            <person name="Brown P.J.B."/>
            <person name="Buechlein A."/>
            <person name="Hemmerich C."/>
            <person name="Brun Y.V."/>
        </authorList>
    </citation>
    <scope>NUCLEOTIDE SEQUENCE [LARGE SCALE GENOMIC DNA]</scope>
    <source>
        <strain evidence="3">C19</strain>
    </source>
</reference>
<evidence type="ECO:0000256" key="1">
    <source>
        <dbReference type="SAM" id="MobiDB-lite"/>
    </source>
</evidence>
<organism evidence="2 3">
    <name type="scientific">Asticcacaulis biprosthecium C19</name>
    <dbReference type="NCBI Taxonomy" id="715226"/>
    <lineage>
        <taxon>Bacteria</taxon>
        <taxon>Pseudomonadati</taxon>
        <taxon>Pseudomonadota</taxon>
        <taxon>Alphaproteobacteria</taxon>
        <taxon>Caulobacterales</taxon>
        <taxon>Caulobacteraceae</taxon>
        <taxon>Asticcacaulis</taxon>
    </lineage>
</organism>
<feature type="region of interest" description="Disordered" evidence="1">
    <location>
        <begin position="93"/>
        <end position="113"/>
    </location>
</feature>
<dbReference type="AlphaFoldDB" id="F4QJB5"/>
<dbReference type="EMBL" id="GL883077">
    <property type="protein sequence ID" value="EGF93098.1"/>
    <property type="molecule type" value="Genomic_DNA"/>
</dbReference>
<dbReference type="OrthoDB" id="7366507at2"/>
<dbReference type="HOGENOM" id="CLU_150496_1_1_5"/>
<dbReference type="RefSeq" id="WP_006272287.1">
    <property type="nucleotide sequence ID" value="NZ_GL883077.1"/>
</dbReference>
<protein>
    <submittedName>
        <fullName evidence="2">Phage tail protein E family protein</fullName>
    </submittedName>
</protein>
<evidence type="ECO:0000313" key="3">
    <source>
        <dbReference type="Proteomes" id="UP000006512"/>
    </source>
</evidence>
<dbReference type="Pfam" id="PF10109">
    <property type="entry name" value="Phage_TAC_7"/>
    <property type="match status" value="1"/>
</dbReference>
<dbReference type="InterPro" id="IPR019289">
    <property type="entry name" value="Phage_tail_E/E"/>
</dbReference>
<dbReference type="Proteomes" id="UP000006512">
    <property type="component" value="Unassembled WGS sequence"/>
</dbReference>